<keyword evidence="5" id="KW-1185">Reference proteome</keyword>
<sequence length="296" mass="30618">MRVVVAGSSGLIGTALVAHLRGTGHEVLRLVRRTPAAPDERGWDPPAGTLQDGTLDGVDAVVNLNGAGLADRPWSGARKQLIRDSRNVPTDVLAHAVARHEVPVLVSGSAVGYYGDTGDQVVDETAPSGNGFLADVCRDWEAAAAPARDAGARVVCVRTGLVLSPSGGLLGAMRPLFRGFLGGRVGKGTQYMPWVSLDDQISALRFAVETAALSGPANLTGPVPVTNAEFTRELGAALGRPTPFVVPAPVVSTVLGEMGRETLLSGQRAVPKALLDAGFEFRHHTVSDALSAAVGT</sequence>
<reference evidence="4 5" key="1">
    <citation type="submission" date="2024-03" db="EMBL/GenBank/DDBJ databases">
        <title>Draft genome sequence of Pseudonocardia nematodicida JCM 31783.</title>
        <authorList>
            <person name="Butdee W."/>
            <person name="Duangmal K."/>
        </authorList>
    </citation>
    <scope>NUCLEOTIDE SEQUENCE [LARGE SCALE GENOMIC DNA]</scope>
    <source>
        <strain evidence="4 5">JCM 31783</strain>
    </source>
</reference>
<dbReference type="PANTHER" id="PTHR11092:SF0">
    <property type="entry name" value="EPIMERASE FAMILY PROTEIN SDR39U1"/>
    <property type="match status" value="1"/>
</dbReference>
<dbReference type="NCBIfam" id="TIGR01777">
    <property type="entry name" value="yfcH"/>
    <property type="match status" value="1"/>
</dbReference>
<dbReference type="EMBL" id="JBEDNQ010000002">
    <property type="protein sequence ID" value="MEQ3550278.1"/>
    <property type="molecule type" value="Genomic_DNA"/>
</dbReference>
<feature type="domain" description="NAD-dependent epimerase/dehydratase" evidence="2">
    <location>
        <begin position="3"/>
        <end position="210"/>
    </location>
</feature>
<dbReference type="Proteomes" id="UP001494902">
    <property type="component" value="Unassembled WGS sequence"/>
</dbReference>
<dbReference type="SUPFAM" id="SSF51735">
    <property type="entry name" value="NAD(P)-binding Rossmann-fold domains"/>
    <property type="match status" value="1"/>
</dbReference>
<dbReference type="PANTHER" id="PTHR11092">
    <property type="entry name" value="SUGAR NUCLEOTIDE EPIMERASE RELATED"/>
    <property type="match status" value="1"/>
</dbReference>
<accession>A0ABV1KA86</accession>
<dbReference type="InterPro" id="IPR013549">
    <property type="entry name" value="DUF1731"/>
</dbReference>
<evidence type="ECO:0000313" key="4">
    <source>
        <dbReference type="EMBL" id="MEQ3550278.1"/>
    </source>
</evidence>
<proteinExistence type="inferred from homology"/>
<comment type="similarity">
    <text evidence="1">Belongs to the NAD(P)-dependent epimerase/dehydratase family. SDR39U1 subfamily.</text>
</comment>
<name>A0ABV1KA86_9PSEU</name>
<dbReference type="RefSeq" id="WP_349297353.1">
    <property type="nucleotide sequence ID" value="NZ_JBEDNQ010000002.1"/>
</dbReference>
<dbReference type="InterPro" id="IPR001509">
    <property type="entry name" value="Epimerase_deHydtase"/>
</dbReference>
<dbReference type="InterPro" id="IPR036291">
    <property type="entry name" value="NAD(P)-bd_dom_sf"/>
</dbReference>
<dbReference type="Gene3D" id="3.40.50.720">
    <property type="entry name" value="NAD(P)-binding Rossmann-like Domain"/>
    <property type="match status" value="1"/>
</dbReference>
<dbReference type="Pfam" id="PF01370">
    <property type="entry name" value="Epimerase"/>
    <property type="match status" value="1"/>
</dbReference>
<gene>
    <name evidence="4" type="ORF">WIS52_07330</name>
</gene>
<dbReference type="InterPro" id="IPR010099">
    <property type="entry name" value="SDR39U1"/>
</dbReference>
<organism evidence="4 5">
    <name type="scientific">Pseudonocardia nematodicida</name>
    <dbReference type="NCBI Taxonomy" id="1206997"/>
    <lineage>
        <taxon>Bacteria</taxon>
        <taxon>Bacillati</taxon>
        <taxon>Actinomycetota</taxon>
        <taxon>Actinomycetes</taxon>
        <taxon>Pseudonocardiales</taxon>
        <taxon>Pseudonocardiaceae</taxon>
        <taxon>Pseudonocardia</taxon>
    </lineage>
</organism>
<feature type="domain" description="DUF1731" evidence="3">
    <location>
        <begin position="246"/>
        <end position="292"/>
    </location>
</feature>
<dbReference type="Pfam" id="PF08338">
    <property type="entry name" value="DUF1731"/>
    <property type="match status" value="1"/>
</dbReference>
<evidence type="ECO:0000259" key="2">
    <source>
        <dbReference type="Pfam" id="PF01370"/>
    </source>
</evidence>
<evidence type="ECO:0000256" key="1">
    <source>
        <dbReference type="ARBA" id="ARBA00009353"/>
    </source>
</evidence>
<evidence type="ECO:0000313" key="5">
    <source>
        <dbReference type="Proteomes" id="UP001494902"/>
    </source>
</evidence>
<evidence type="ECO:0000259" key="3">
    <source>
        <dbReference type="Pfam" id="PF08338"/>
    </source>
</evidence>
<protein>
    <submittedName>
        <fullName evidence="4">TIGR01777 family oxidoreductase</fullName>
    </submittedName>
</protein>
<comment type="caution">
    <text evidence="4">The sequence shown here is derived from an EMBL/GenBank/DDBJ whole genome shotgun (WGS) entry which is preliminary data.</text>
</comment>